<evidence type="ECO:0000313" key="1">
    <source>
        <dbReference type="EMBL" id="OCH83968.1"/>
    </source>
</evidence>
<dbReference type="AlphaFoldDB" id="A0A8E2DIP5"/>
<accession>A0A8E2DIP5</accession>
<dbReference type="Proteomes" id="UP000250043">
    <property type="component" value="Unassembled WGS sequence"/>
</dbReference>
<feature type="non-terminal residue" evidence="1">
    <location>
        <position position="1"/>
    </location>
</feature>
<sequence length="167" mass="18995">CFGCGQPDHCINTYPEVLDILNKGIIKCNTEGRLTMSNGARMPKQKNKTLVNAVKKLQALQAHFITLAVDSYYNSESEDSNNDYTVMPAEHTLKLTKKAHILRFEEVFLPQKSEWVKNLDKQEASPFKIAKCLNIPAMIPIDIHLQTFNPQNDNIIIKDVQSKPRQI</sequence>
<keyword evidence="2" id="KW-1185">Reference proteome</keyword>
<protein>
    <submittedName>
        <fullName evidence="1">Uncharacterized protein</fullName>
    </submittedName>
</protein>
<name>A0A8E2DIP5_9APHY</name>
<organism evidence="1 2">
    <name type="scientific">Obba rivulosa</name>
    <dbReference type="NCBI Taxonomy" id="1052685"/>
    <lineage>
        <taxon>Eukaryota</taxon>
        <taxon>Fungi</taxon>
        <taxon>Dikarya</taxon>
        <taxon>Basidiomycota</taxon>
        <taxon>Agaricomycotina</taxon>
        <taxon>Agaricomycetes</taxon>
        <taxon>Polyporales</taxon>
        <taxon>Gelatoporiaceae</taxon>
        <taxon>Obba</taxon>
    </lineage>
</organism>
<proteinExistence type="predicted"/>
<gene>
    <name evidence="1" type="ORF">OBBRIDRAFT_742419</name>
</gene>
<dbReference type="OrthoDB" id="2801991at2759"/>
<dbReference type="EMBL" id="KV722750">
    <property type="protein sequence ID" value="OCH83968.1"/>
    <property type="molecule type" value="Genomic_DNA"/>
</dbReference>
<reference evidence="1 2" key="1">
    <citation type="submission" date="2016-07" db="EMBL/GenBank/DDBJ databases">
        <title>Draft genome of the white-rot fungus Obba rivulosa 3A-2.</title>
        <authorList>
            <consortium name="DOE Joint Genome Institute"/>
            <person name="Miettinen O."/>
            <person name="Riley R."/>
            <person name="Acob R."/>
            <person name="Barry K."/>
            <person name="Cullen D."/>
            <person name="De Vries R."/>
            <person name="Hainaut M."/>
            <person name="Hatakka A."/>
            <person name="Henrissat B."/>
            <person name="Hilden K."/>
            <person name="Kuo R."/>
            <person name="Labutti K."/>
            <person name="Lipzen A."/>
            <person name="Makela M.R."/>
            <person name="Sandor L."/>
            <person name="Spatafora J.W."/>
            <person name="Grigoriev I.V."/>
            <person name="Hibbett D.S."/>
        </authorList>
    </citation>
    <scope>NUCLEOTIDE SEQUENCE [LARGE SCALE GENOMIC DNA]</scope>
    <source>
        <strain evidence="1 2">3A-2</strain>
    </source>
</reference>
<evidence type="ECO:0000313" key="2">
    <source>
        <dbReference type="Proteomes" id="UP000250043"/>
    </source>
</evidence>